<accession>A0A7J7M0P6</accession>
<dbReference type="AlphaFoldDB" id="A0A7J7M0P6"/>
<organism evidence="1 2">
    <name type="scientific">Kingdonia uniflora</name>
    <dbReference type="NCBI Taxonomy" id="39325"/>
    <lineage>
        <taxon>Eukaryota</taxon>
        <taxon>Viridiplantae</taxon>
        <taxon>Streptophyta</taxon>
        <taxon>Embryophyta</taxon>
        <taxon>Tracheophyta</taxon>
        <taxon>Spermatophyta</taxon>
        <taxon>Magnoliopsida</taxon>
        <taxon>Ranunculales</taxon>
        <taxon>Circaeasteraceae</taxon>
        <taxon>Kingdonia</taxon>
    </lineage>
</organism>
<dbReference type="Proteomes" id="UP000541444">
    <property type="component" value="Unassembled WGS sequence"/>
</dbReference>
<sequence length="195" mass="22164">MVKLVVGKAVKGKYLQGISKPDSSMKVFCDLLGLTEENFIAAKSSMQATIIRISWLQDFFGKKVEKDMKKMVEKGKGKIYAHFPKLPYAPEPGLRKSQEYCTKWRPKKNVNIHHEMLQEIHQALADYSVDDERECDALRMKVNNLNSALQSRKELEKGNVATNKLKEKVCCITDPGIGARCNSMVKDRNGEEIKE</sequence>
<proteinExistence type="predicted"/>
<evidence type="ECO:0000313" key="1">
    <source>
        <dbReference type="EMBL" id="KAF6148374.1"/>
    </source>
</evidence>
<gene>
    <name evidence="1" type="ORF">GIB67_025593</name>
</gene>
<name>A0A7J7M0P6_9MAGN</name>
<dbReference type="EMBL" id="JACGCM010001848">
    <property type="protein sequence ID" value="KAF6148374.1"/>
    <property type="molecule type" value="Genomic_DNA"/>
</dbReference>
<comment type="caution">
    <text evidence="1">The sequence shown here is derived from an EMBL/GenBank/DDBJ whole genome shotgun (WGS) entry which is preliminary data.</text>
</comment>
<evidence type="ECO:0000313" key="2">
    <source>
        <dbReference type="Proteomes" id="UP000541444"/>
    </source>
</evidence>
<reference evidence="1 2" key="1">
    <citation type="journal article" date="2020" name="IScience">
        <title>Genome Sequencing of the Endangered Kingdonia uniflora (Circaeasteraceae, Ranunculales) Reveals Potential Mechanisms of Evolutionary Specialization.</title>
        <authorList>
            <person name="Sun Y."/>
            <person name="Deng T."/>
            <person name="Zhang A."/>
            <person name="Moore M.J."/>
            <person name="Landis J.B."/>
            <person name="Lin N."/>
            <person name="Zhang H."/>
            <person name="Zhang X."/>
            <person name="Huang J."/>
            <person name="Zhang X."/>
            <person name="Sun H."/>
            <person name="Wang H."/>
        </authorList>
    </citation>
    <scope>NUCLEOTIDE SEQUENCE [LARGE SCALE GENOMIC DNA]</scope>
    <source>
        <strain evidence="1">TB1705</strain>
        <tissue evidence="1">Leaf</tissue>
    </source>
</reference>
<protein>
    <submittedName>
        <fullName evidence="1">Uncharacterized protein</fullName>
    </submittedName>
</protein>
<keyword evidence="2" id="KW-1185">Reference proteome</keyword>